<keyword evidence="2" id="KW-0812">Transmembrane</keyword>
<evidence type="ECO:0000256" key="1">
    <source>
        <dbReference type="SAM" id="MobiDB-lite"/>
    </source>
</evidence>
<proteinExistence type="predicted"/>
<accession>A0A813JZ31</accession>
<feature type="region of interest" description="Disordered" evidence="1">
    <location>
        <begin position="1"/>
        <end position="24"/>
    </location>
</feature>
<protein>
    <submittedName>
        <fullName evidence="3">Uncharacterized protein</fullName>
    </submittedName>
</protein>
<keyword evidence="2" id="KW-0472">Membrane</keyword>
<evidence type="ECO:0000313" key="3">
    <source>
        <dbReference type="EMBL" id="CAE8692967.1"/>
    </source>
</evidence>
<organism evidence="3 4">
    <name type="scientific">Polarella glacialis</name>
    <name type="common">Dinoflagellate</name>
    <dbReference type="NCBI Taxonomy" id="89957"/>
    <lineage>
        <taxon>Eukaryota</taxon>
        <taxon>Sar</taxon>
        <taxon>Alveolata</taxon>
        <taxon>Dinophyceae</taxon>
        <taxon>Suessiales</taxon>
        <taxon>Suessiaceae</taxon>
        <taxon>Polarella</taxon>
    </lineage>
</organism>
<dbReference type="AlphaFoldDB" id="A0A813JZ31"/>
<feature type="transmembrane region" description="Helical" evidence="2">
    <location>
        <begin position="166"/>
        <end position="189"/>
    </location>
</feature>
<feature type="transmembrane region" description="Helical" evidence="2">
    <location>
        <begin position="134"/>
        <end position="154"/>
    </location>
</feature>
<evidence type="ECO:0000313" key="4">
    <source>
        <dbReference type="Proteomes" id="UP000626109"/>
    </source>
</evidence>
<dbReference type="Proteomes" id="UP000626109">
    <property type="component" value="Unassembled WGS sequence"/>
</dbReference>
<gene>
    <name evidence="3" type="ORF">PGLA2088_LOCUS28131</name>
</gene>
<feature type="non-terminal residue" evidence="3">
    <location>
        <position position="1"/>
    </location>
</feature>
<reference evidence="3" key="1">
    <citation type="submission" date="2021-02" db="EMBL/GenBank/DDBJ databases">
        <authorList>
            <person name="Dougan E. K."/>
            <person name="Rhodes N."/>
            <person name="Thang M."/>
            <person name="Chan C."/>
        </authorList>
    </citation>
    <scope>NUCLEOTIDE SEQUENCE</scope>
</reference>
<sequence>QLHFSNMDQPYTPPQPVAPTSGGGGSGAAGAANVVGGVAIAGASAAQRGVINLSIYVQHNPAIVKVFCCLAGIALSVISILPIVGIGNSDKEGEEWTTRDTLQCVYTFLFGFLIIMIDMKEDWVNKVFGLQTKLFLYCNFLATQTGRAGFYFYVGSITICLLPKSQLWSACYIVVGGCLCLLGLIMMGLRWCPWCQPEARASSTQLPAQS</sequence>
<evidence type="ECO:0000256" key="2">
    <source>
        <dbReference type="SAM" id="Phobius"/>
    </source>
</evidence>
<dbReference type="EMBL" id="CAJNNW010027747">
    <property type="protein sequence ID" value="CAE8692967.1"/>
    <property type="molecule type" value="Genomic_DNA"/>
</dbReference>
<keyword evidence="2" id="KW-1133">Transmembrane helix</keyword>
<feature type="transmembrane region" description="Helical" evidence="2">
    <location>
        <begin position="62"/>
        <end position="85"/>
    </location>
</feature>
<comment type="caution">
    <text evidence="3">The sequence shown here is derived from an EMBL/GenBank/DDBJ whole genome shotgun (WGS) entry which is preliminary data.</text>
</comment>
<name>A0A813JZ31_POLGL</name>